<evidence type="ECO:0000256" key="1">
    <source>
        <dbReference type="ARBA" id="ARBA00012486"/>
    </source>
</evidence>
<feature type="active site" description="Glycyl thioester intermediate" evidence="13">
    <location>
        <position position="89"/>
    </location>
</feature>
<evidence type="ECO:0000256" key="5">
    <source>
        <dbReference type="ARBA" id="ARBA00022840"/>
    </source>
</evidence>
<evidence type="ECO:0000256" key="8">
    <source>
        <dbReference type="ARBA" id="ARBA00053619"/>
    </source>
</evidence>
<dbReference type="Ensembl" id="ENSSBOT00000029844.1">
    <property type="protein sequence ID" value="ENSSBOP00000013050.1"/>
    <property type="gene ID" value="ENSSBOG00000023301.1"/>
</dbReference>
<dbReference type="GeneTree" id="ENSGT00940000162256"/>
<gene>
    <name evidence="16" type="primary">UBE2U</name>
</gene>
<dbReference type="PROSITE" id="PS50127">
    <property type="entry name" value="UBC_2"/>
    <property type="match status" value="1"/>
</dbReference>
<protein>
    <recommendedName>
        <fullName evidence="9">Ubiquitin-conjugating enzyme E2 U</fullName>
        <ecNumber evidence="1">2.3.2.23</ecNumber>
    </recommendedName>
    <alternativeName>
        <fullName evidence="10">E2 ubiquitin-conjugating enzyme U</fullName>
    </alternativeName>
    <alternativeName>
        <fullName evidence="12">Ubiquitin carrier protein U</fullName>
    </alternativeName>
    <alternativeName>
        <fullName evidence="11">Ubiquitin-protein ligase U</fullName>
    </alternativeName>
</protein>
<reference evidence="16" key="2">
    <citation type="submission" date="2025-09" db="UniProtKB">
        <authorList>
            <consortium name="Ensembl"/>
        </authorList>
    </citation>
    <scope>IDENTIFICATION</scope>
</reference>
<comment type="function">
    <text evidence="8">Catalyzes the covalent attachment of ubiquitin to other proteins.</text>
</comment>
<dbReference type="GO" id="GO:0061631">
    <property type="term" value="F:ubiquitin conjugating enzyme activity"/>
    <property type="evidence" value="ECO:0007669"/>
    <property type="project" value="UniProtKB-EC"/>
</dbReference>
<reference evidence="16" key="1">
    <citation type="submission" date="2025-08" db="UniProtKB">
        <authorList>
            <consortium name="Ensembl"/>
        </authorList>
    </citation>
    <scope>IDENTIFICATION</scope>
</reference>
<dbReference type="Pfam" id="PF00179">
    <property type="entry name" value="UQ_con"/>
    <property type="match status" value="1"/>
</dbReference>
<evidence type="ECO:0000256" key="3">
    <source>
        <dbReference type="ARBA" id="ARBA00022741"/>
    </source>
</evidence>
<dbReference type="STRING" id="39432.ENSSBOP00000013050"/>
<comment type="pathway">
    <text evidence="7">Protein modification.</text>
</comment>
<dbReference type="SMART" id="SM00212">
    <property type="entry name" value="UBCc"/>
    <property type="match status" value="1"/>
</dbReference>
<dbReference type="InterPro" id="IPR050113">
    <property type="entry name" value="Ub_conjugating_enzyme"/>
</dbReference>
<evidence type="ECO:0000313" key="17">
    <source>
        <dbReference type="Proteomes" id="UP000233220"/>
    </source>
</evidence>
<keyword evidence="17" id="KW-1185">Reference proteome</keyword>
<evidence type="ECO:0000259" key="15">
    <source>
        <dbReference type="PROSITE" id="PS50127"/>
    </source>
</evidence>
<dbReference type="Proteomes" id="UP000233220">
    <property type="component" value="Unplaced"/>
</dbReference>
<dbReference type="GO" id="GO:0032446">
    <property type="term" value="P:protein modification by small protein conjugation"/>
    <property type="evidence" value="ECO:0007669"/>
    <property type="project" value="UniProtKB-ARBA"/>
</dbReference>
<evidence type="ECO:0000256" key="7">
    <source>
        <dbReference type="ARBA" id="ARBA00043952"/>
    </source>
</evidence>
<dbReference type="InterPro" id="IPR000608">
    <property type="entry name" value="UBC"/>
</dbReference>
<accession>A0A2K6T064</accession>
<dbReference type="InterPro" id="IPR023313">
    <property type="entry name" value="UBQ-conjugating_AS"/>
</dbReference>
<dbReference type="InterPro" id="IPR016135">
    <property type="entry name" value="UBQ-conjugating_enzyme/RWD"/>
</dbReference>
<keyword evidence="2" id="KW-0808">Transferase</keyword>
<name>A0A2K6T064_SAIBB</name>
<evidence type="ECO:0000256" key="4">
    <source>
        <dbReference type="ARBA" id="ARBA00022786"/>
    </source>
</evidence>
<dbReference type="FunFam" id="3.10.110.10:FF:000067">
    <property type="entry name" value="ubiquitin-conjugating enzyme E2 U isoform X1"/>
    <property type="match status" value="1"/>
</dbReference>
<proteinExistence type="inferred from homology"/>
<dbReference type="Gene3D" id="3.10.110.10">
    <property type="entry name" value="Ubiquitin Conjugating Enzyme"/>
    <property type="match status" value="1"/>
</dbReference>
<comment type="similarity">
    <text evidence="14">Belongs to the ubiquitin-conjugating enzyme family.</text>
</comment>
<evidence type="ECO:0000256" key="6">
    <source>
        <dbReference type="ARBA" id="ARBA00022843"/>
    </source>
</evidence>
<dbReference type="CDD" id="cd23806">
    <property type="entry name" value="UBCc_UBE2U"/>
    <property type="match status" value="1"/>
</dbReference>
<keyword evidence="6" id="KW-0832">Ubl conjugation</keyword>
<evidence type="ECO:0000313" key="16">
    <source>
        <dbReference type="Ensembl" id="ENSSBOP00000013050.1"/>
    </source>
</evidence>
<dbReference type="PROSITE" id="PS00183">
    <property type="entry name" value="UBC_1"/>
    <property type="match status" value="1"/>
</dbReference>
<evidence type="ECO:0000256" key="12">
    <source>
        <dbReference type="ARBA" id="ARBA00082135"/>
    </source>
</evidence>
<keyword evidence="5 14" id="KW-0067">ATP-binding</keyword>
<dbReference type="SUPFAM" id="SSF54495">
    <property type="entry name" value="UBC-like"/>
    <property type="match status" value="1"/>
</dbReference>
<dbReference type="GO" id="GO:0005524">
    <property type="term" value="F:ATP binding"/>
    <property type="evidence" value="ECO:0007669"/>
    <property type="project" value="UniProtKB-UniRule"/>
</dbReference>
<evidence type="ECO:0000256" key="14">
    <source>
        <dbReference type="RuleBase" id="RU362109"/>
    </source>
</evidence>
<evidence type="ECO:0000256" key="2">
    <source>
        <dbReference type="ARBA" id="ARBA00022679"/>
    </source>
</evidence>
<dbReference type="EC" id="2.3.2.23" evidence="1"/>
<sequence>MSGRAYRLLQRDFHELRENNYKGIAGRPVSEDMMEWEAEIEGLQNSVCQDLVFQLTIHFTSEYNYIPPVVKFMTIPYHPNVDPHTGQPCITFLDDLTMWNTSYTLSSILLALQVMLSNPVPENPVNLEAARILTESECLYRAILKLFSRPLQMKDDSQQLPKDPHKRMRSIKRVLFSDYYQIWSEIATSAATEYYRTPLLKDPKFIGQYYKWKKMDLQHHKEWNLKYAVIKCQLARKNRMPQEVNHLMEGIKLCPILVLTTDEIFLESPTATNGITDTYEMEEEEEWKNDYSLYASLYENDTDEPREEEVEDLISWTNTLNTNTLED</sequence>
<dbReference type="PANTHER" id="PTHR24067">
    <property type="entry name" value="UBIQUITIN-CONJUGATING ENZYME E2"/>
    <property type="match status" value="1"/>
</dbReference>
<keyword evidence="4 14" id="KW-0833">Ubl conjugation pathway</keyword>
<evidence type="ECO:0000256" key="13">
    <source>
        <dbReference type="PROSITE-ProRule" id="PRU10133"/>
    </source>
</evidence>
<keyword evidence="3 14" id="KW-0547">Nucleotide-binding</keyword>
<organism evidence="16 17">
    <name type="scientific">Saimiri boliviensis boliviensis</name>
    <name type="common">Bolivian squirrel monkey</name>
    <dbReference type="NCBI Taxonomy" id="39432"/>
    <lineage>
        <taxon>Eukaryota</taxon>
        <taxon>Metazoa</taxon>
        <taxon>Chordata</taxon>
        <taxon>Craniata</taxon>
        <taxon>Vertebrata</taxon>
        <taxon>Euteleostomi</taxon>
        <taxon>Mammalia</taxon>
        <taxon>Eutheria</taxon>
        <taxon>Euarchontoglires</taxon>
        <taxon>Primates</taxon>
        <taxon>Haplorrhini</taxon>
        <taxon>Platyrrhini</taxon>
        <taxon>Cebidae</taxon>
        <taxon>Saimiriinae</taxon>
        <taxon>Saimiri</taxon>
    </lineage>
</organism>
<evidence type="ECO:0000256" key="10">
    <source>
        <dbReference type="ARBA" id="ARBA00076315"/>
    </source>
</evidence>
<dbReference type="AlphaFoldDB" id="A0A2K6T064"/>
<evidence type="ECO:0000256" key="11">
    <source>
        <dbReference type="ARBA" id="ARBA00077510"/>
    </source>
</evidence>
<feature type="domain" description="UBC core" evidence="15">
    <location>
        <begin position="4"/>
        <end position="153"/>
    </location>
</feature>
<evidence type="ECO:0000256" key="9">
    <source>
        <dbReference type="ARBA" id="ARBA00072443"/>
    </source>
</evidence>